<dbReference type="PANTHER" id="PTHR44845">
    <property type="entry name" value="CARRIER DOMAIN-CONTAINING PROTEIN"/>
    <property type="match status" value="1"/>
</dbReference>
<name>W4JQK8_HETIT</name>
<organism evidence="20 21">
    <name type="scientific">Heterobasidion irregulare (strain TC 32-1)</name>
    <dbReference type="NCBI Taxonomy" id="747525"/>
    <lineage>
        <taxon>Eukaryota</taxon>
        <taxon>Fungi</taxon>
        <taxon>Dikarya</taxon>
        <taxon>Basidiomycota</taxon>
        <taxon>Agaricomycotina</taxon>
        <taxon>Agaricomycetes</taxon>
        <taxon>Russulales</taxon>
        <taxon>Bondarzewiaceae</taxon>
        <taxon>Heterobasidion</taxon>
        <taxon>Heterobasidion annosum species complex</taxon>
    </lineage>
</organism>
<evidence type="ECO:0000256" key="1">
    <source>
        <dbReference type="ARBA" id="ARBA00001957"/>
    </source>
</evidence>
<dbReference type="HOGENOM" id="CLU_000022_19_0_1"/>
<keyword evidence="8" id="KW-0597">Phosphoprotein</keyword>
<dbReference type="SUPFAM" id="SSF51735">
    <property type="entry name" value="NAD(P)-binding Rossmann-fold domains"/>
    <property type="match status" value="1"/>
</dbReference>
<evidence type="ECO:0000256" key="9">
    <source>
        <dbReference type="ARBA" id="ARBA00022605"/>
    </source>
</evidence>
<sequence length="1419" mass="155141">MSSDALERAVARLQNLTSISLPTDYPRPSGGQRLVEAVQLVELSEQTSLGLLKLALYNENFGEEDEELGLVSGTSAFHLLLAAFAVLLHRYTGDTDLVIGSSSASARDPLVLRLSIDPSDPFWAVVRKVQQVEKEAEVDSVPYESIVKALGKDKDDTTRPLFRVRFFDETDEHNENLVRSTSLTSDLTIFVARSAASSRASLAPRISLRIIYNSLLFTSARITYIVDQLSVLLRKVASNPLLPVGSVPLLTPKQRVTLPDPTADLNWCDFKGAITDIFSRNARQWPDRPCVVQSIPSASLGQIQEKQIFSYGAIRRASNILAHHLIQGGVRREDVVMVYAHRSVDLVVAVMAVLKAGATFSVIDPAYPPSRQTVYLRVAQPRGLVVLKGAGTINPTVRQFISAELQICVEVPALELLANGDIKGGSASDGADVLSAQGSLADTDPDIVLGPDSIGTLSFTSGSTGIPKGVRGRHYSLTHFFLWMGQRFGIGEHSKFTMLSGIAHDPIQRDMFTPLFFGAQLHVPTADDIGTPGRLAEWMADSGVTVTHLTPAMGQLLSAQATRQIPTLLNAFFVGDVLTKRDCTRLQSLAANVRIINMYGTTETQRAVSYFAIPSVAQDPTFLATQKDIMPAGEGMVDVQLLIVNRNDRNVPCAVGEVGEIYVRSGGLAEGYSDAESTAQKFVTNWFAADGISRPDTIIQPVDGEPGPEAQYWKGVRDRMYRSGDLGRYMPDGVVECTGRADDQVKIRGFRIELGEIDTHLSQHPLVRENVTLVRRDKDEEKILVSYFVPLNSPDLDGFASDIPEGEDVVSGIRKYRKLIKDIREHLKKKLPIYSVPTLFVPLKRMPLNPNGKIDKPALPFPDTAQAASVEPRAPSDARKGTTTEETMQTLWAKILPNAPSPIPLDESFFDLGGHSILATRLIFEIRKTFVINAPLGLIFDQPTISGLASEVDALRNADLGLANGTPSSAQPSVHDTRKVGPSVVEYGCDYEGLLPKLRPSYAPLPADFSSRPLTIFLTGATGFLGAFILRDLLTREGRVKKVICHVRASTAETALERLKQGASDRGVWDERWISAGRLEVVRGDLDQELFGLEETEWARISHEADVVLHNGALVHWVYPYERLRSVNVIGTLTAIELASVGKQKALVFVSSTSAIDTEHYVRLSESLSQGENRGVPESDDLEGARHSLKTGYGQSKWVSEKLLFEAGRRGLRGHIVRPGYVVGASDTAVTNTDDFIWRMVKGCIQLGLVPNINNTVNMVPVDHVARCTALAAISPLPDAPLSVLHLQASPLPTFNDILSSLGHYGFPTDQCEYLVWRRKLEQHVMEMQDNALFPLLHFVLDDLPTSTKAPNLDDSNMRAVLSPHTRQLDVTVTTDLMGRYLSWLVQAGFLPAPLNSAANPLPHLANGSVAKAVGRSGV</sequence>
<keyword evidence="12" id="KW-0457">Lysine biosynthesis</keyword>
<keyword evidence="9" id="KW-0028">Amino-acid biosynthesis</keyword>
<dbReference type="PROSITE" id="PS00455">
    <property type="entry name" value="AMP_BINDING"/>
    <property type="match status" value="1"/>
</dbReference>
<evidence type="ECO:0000313" key="21">
    <source>
        <dbReference type="Proteomes" id="UP000030671"/>
    </source>
</evidence>
<protein>
    <recommendedName>
        <fullName evidence="14">Alpha-aminoadipate reductase</fullName>
        <ecNumber evidence="6">1.2.1.31</ecNumber>
        <ecNumber evidence="5">1.2.1.95</ecNumber>
    </recommendedName>
    <alternativeName>
        <fullName evidence="13">L-aminoadipate-semialdehyde dehydrogenase</fullName>
    </alternativeName>
</protein>
<dbReference type="PIRSF" id="PIRSF001617">
    <property type="entry name" value="Alpha-AR"/>
    <property type="match status" value="1"/>
</dbReference>
<evidence type="ECO:0000256" key="4">
    <source>
        <dbReference type="ARBA" id="ARBA00006432"/>
    </source>
</evidence>
<dbReference type="GO" id="GO:0019878">
    <property type="term" value="P:lysine biosynthetic process via aminoadipic acid"/>
    <property type="evidence" value="ECO:0007669"/>
    <property type="project" value="UniProtKB-UniPathway"/>
</dbReference>
<evidence type="ECO:0000256" key="6">
    <source>
        <dbReference type="ARBA" id="ARBA00013073"/>
    </source>
</evidence>
<dbReference type="EC" id="1.2.1.31" evidence="6"/>
<evidence type="ECO:0000256" key="7">
    <source>
        <dbReference type="ARBA" id="ARBA00022450"/>
    </source>
</evidence>
<comment type="function">
    <text evidence="2">Catalyzes the activation of alpha-aminoadipate by ATP-dependent adenylation and the reduction of activated alpha-aminoadipate by NADPH. The activated alpha-aminoadipate is bound to the phosphopantheinyl group of the enzyme itself before it is reduced to (S)-2-amino-6-oxohexanoate.</text>
</comment>
<comment type="pathway">
    <text evidence="3">Amino-acid biosynthesis; L-lysine biosynthesis via AAA pathway; L-lysine from L-alpha-aminoadipate (fungal route): step 1/3.</text>
</comment>
<dbReference type="SUPFAM" id="SSF47336">
    <property type="entry name" value="ACP-like"/>
    <property type="match status" value="1"/>
</dbReference>
<dbReference type="InterPro" id="IPR013120">
    <property type="entry name" value="FAR_NAD-bd"/>
</dbReference>
<comment type="catalytic activity">
    <reaction evidence="17">
        <text>(S)-2-amino-6-oxohexanoate + NADP(+) + H2O = L-2-aminoadipate + NADPH + 2 H(+)</text>
        <dbReference type="Rhea" id="RHEA:12304"/>
        <dbReference type="ChEBI" id="CHEBI:15377"/>
        <dbReference type="ChEBI" id="CHEBI:15378"/>
        <dbReference type="ChEBI" id="CHEBI:57783"/>
        <dbReference type="ChEBI" id="CHEBI:58321"/>
        <dbReference type="ChEBI" id="CHEBI:58349"/>
        <dbReference type="ChEBI" id="CHEBI:58672"/>
        <dbReference type="EC" id="1.2.1.31"/>
    </reaction>
</comment>
<dbReference type="InterPro" id="IPR009081">
    <property type="entry name" value="PP-bd_ACP"/>
</dbReference>
<evidence type="ECO:0000256" key="13">
    <source>
        <dbReference type="ARBA" id="ARBA00031335"/>
    </source>
</evidence>
<keyword evidence="7" id="KW-0596">Phosphopantetheine</keyword>
<feature type="domain" description="Carrier" evidence="19">
    <location>
        <begin position="879"/>
        <end position="956"/>
    </location>
</feature>
<keyword evidence="10" id="KW-0521">NADP</keyword>
<evidence type="ECO:0000256" key="12">
    <source>
        <dbReference type="ARBA" id="ARBA00023154"/>
    </source>
</evidence>
<dbReference type="OrthoDB" id="329835at2759"/>
<comment type="catalytic activity">
    <reaction evidence="16">
        <text>(S)-2-amino-6-oxohexanoate + NAD(+) + H2O = L-2-aminoadipate + NADH + 2 H(+)</text>
        <dbReference type="Rhea" id="RHEA:12308"/>
        <dbReference type="ChEBI" id="CHEBI:15377"/>
        <dbReference type="ChEBI" id="CHEBI:15378"/>
        <dbReference type="ChEBI" id="CHEBI:57540"/>
        <dbReference type="ChEBI" id="CHEBI:57945"/>
        <dbReference type="ChEBI" id="CHEBI:58321"/>
        <dbReference type="ChEBI" id="CHEBI:58672"/>
        <dbReference type="EC" id="1.2.1.31"/>
    </reaction>
</comment>
<reference evidence="20 21" key="1">
    <citation type="journal article" date="2012" name="New Phytol.">
        <title>Insight into trade-off between wood decay and parasitism from the genome of a fungal forest pathogen.</title>
        <authorList>
            <person name="Olson A."/>
            <person name="Aerts A."/>
            <person name="Asiegbu F."/>
            <person name="Belbahri L."/>
            <person name="Bouzid O."/>
            <person name="Broberg A."/>
            <person name="Canback B."/>
            <person name="Coutinho P.M."/>
            <person name="Cullen D."/>
            <person name="Dalman K."/>
            <person name="Deflorio G."/>
            <person name="van Diepen L.T."/>
            <person name="Dunand C."/>
            <person name="Duplessis S."/>
            <person name="Durling M."/>
            <person name="Gonthier P."/>
            <person name="Grimwood J."/>
            <person name="Fossdal C.G."/>
            <person name="Hansson D."/>
            <person name="Henrissat B."/>
            <person name="Hietala A."/>
            <person name="Himmelstrand K."/>
            <person name="Hoffmeister D."/>
            <person name="Hogberg N."/>
            <person name="James T.Y."/>
            <person name="Karlsson M."/>
            <person name="Kohler A."/>
            <person name="Kues U."/>
            <person name="Lee Y.H."/>
            <person name="Lin Y.C."/>
            <person name="Lind M."/>
            <person name="Lindquist E."/>
            <person name="Lombard V."/>
            <person name="Lucas S."/>
            <person name="Lunden K."/>
            <person name="Morin E."/>
            <person name="Murat C."/>
            <person name="Park J."/>
            <person name="Raffaello T."/>
            <person name="Rouze P."/>
            <person name="Salamov A."/>
            <person name="Schmutz J."/>
            <person name="Solheim H."/>
            <person name="Stahlberg J."/>
            <person name="Velez H."/>
            <person name="de Vries R.P."/>
            <person name="Wiebenga A."/>
            <person name="Woodward S."/>
            <person name="Yakovlev I."/>
            <person name="Garbelotto M."/>
            <person name="Martin F."/>
            <person name="Grigoriev I.V."/>
            <person name="Stenlid J."/>
        </authorList>
    </citation>
    <scope>NUCLEOTIDE SEQUENCE [LARGE SCALE GENOMIC DNA]</scope>
    <source>
        <strain evidence="20 21">TC 32-1</strain>
    </source>
</reference>
<evidence type="ECO:0000256" key="18">
    <source>
        <dbReference type="SAM" id="MobiDB-lite"/>
    </source>
</evidence>
<dbReference type="CDD" id="cd05235">
    <property type="entry name" value="SDR_e1"/>
    <property type="match status" value="1"/>
</dbReference>
<dbReference type="InterPro" id="IPR001242">
    <property type="entry name" value="Condensation_dom"/>
</dbReference>
<evidence type="ECO:0000256" key="15">
    <source>
        <dbReference type="ARBA" id="ARBA00048260"/>
    </source>
</evidence>
<dbReference type="Pfam" id="PF00501">
    <property type="entry name" value="AMP-binding"/>
    <property type="match status" value="1"/>
</dbReference>
<dbReference type="STRING" id="747525.W4JQK8"/>
<dbReference type="KEGG" id="hir:HETIRDRAFT_66316"/>
<evidence type="ECO:0000256" key="11">
    <source>
        <dbReference type="ARBA" id="ARBA00023002"/>
    </source>
</evidence>
<dbReference type="RefSeq" id="XP_009551884.1">
    <property type="nucleotide sequence ID" value="XM_009553589.1"/>
</dbReference>
<dbReference type="InterPro" id="IPR006162">
    <property type="entry name" value="Ppantetheine_attach_site"/>
</dbReference>
<dbReference type="NCBIfam" id="TIGR03443">
    <property type="entry name" value="alpha_am_amid"/>
    <property type="match status" value="1"/>
</dbReference>
<comment type="similarity">
    <text evidence="4">Belongs to the ATP-dependent AMP-binding enzyme family.</text>
</comment>
<dbReference type="PANTHER" id="PTHR44845:SF1">
    <property type="entry name" value="L-2-AMINOADIPATE REDUCTASE"/>
    <property type="match status" value="1"/>
</dbReference>
<dbReference type="InterPro" id="IPR000873">
    <property type="entry name" value="AMP-dep_synth/lig_dom"/>
</dbReference>
<proteinExistence type="inferred from homology"/>
<dbReference type="Proteomes" id="UP000030671">
    <property type="component" value="Unassembled WGS sequence"/>
</dbReference>
<evidence type="ECO:0000256" key="8">
    <source>
        <dbReference type="ARBA" id="ARBA00022553"/>
    </source>
</evidence>
<comment type="catalytic activity">
    <reaction evidence="15">
        <text>(S)-2-amino-6-oxohexanoate + AMP + diphosphate + NADP(+) = L-2-aminoadipate + ATP + NADPH + H(+)</text>
        <dbReference type="Rhea" id="RHEA:46936"/>
        <dbReference type="ChEBI" id="CHEBI:15378"/>
        <dbReference type="ChEBI" id="CHEBI:30616"/>
        <dbReference type="ChEBI" id="CHEBI:33019"/>
        <dbReference type="ChEBI" id="CHEBI:57783"/>
        <dbReference type="ChEBI" id="CHEBI:58321"/>
        <dbReference type="ChEBI" id="CHEBI:58349"/>
        <dbReference type="ChEBI" id="CHEBI:58672"/>
        <dbReference type="ChEBI" id="CHEBI:456215"/>
        <dbReference type="EC" id="1.2.1.95"/>
    </reaction>
</comment>
<evidence type="ECO:0000259" key="19">
    <source>
        <dbReference type="PROSITE" id="PS50075"/>
    </source>
</evidence>
<dbReference type="GO" id="GO:0004043">
    <property type="term" value="F:L-aminoadipate-semialdehyde dehydrogenase [NAD(P)+] activity"/>
    <property type="evidence" value="ECO:0007669"/>
    <property type="project" value="UniProtKB-EC"/>
</dbReference>
<dbReference type="NCBIfam" id="TIGR01733">
    <property type="entry name" value="AA-adenyl-dom"/>
    <property type="match status" value="1"/>
</dbReference>
<dbReference type="PROSITE" id="PS50075">
    <property type="entry name" value="CARRIER"/>
    <property type="match status" value="1"/>
</dbReference>
<dbReference type="InParanoid" id="W4JQK8"/>
<dbReference type="PROSITE" id="PS00012">
    <property type="entry name" value="PHOSPHOPANTETHEINE"/>
    <property type="match status" value="1"/>
</dbReference>
<dbReference type="InterPro" id="IPR010080">
    <property type="entry name" value="Thioester_reductase-like_dom"/>
</dbReference>
<feature type="region of interest" description="Disordered" evidence="18">
    <location>
        <begin position="1167"/>
        <end position="1186"/>
    </location>
</feature>
<dbReference type="EMBL" id="KI925465">
    <property type="protein sequence ID" value="ETW75842.1"/>
    <property type="molecule type" value="Genomic_DNA"/>
</dbReference>
<dbReference type="GO" id="GO:0031177">
    <property type="term" value="F:phosphopantetheine binding"/>
    <property type="evidence" value="ECO:0007669"/>
    <property type="project" value="InterPro"/>
</dbReference>
<dbReference type="InterPro" id="IPR036291">
    <property type="entry name" value="NAD(P)-bd_dom_sf"/>
</dbReference>
<dbReference type="Gene3D" id="3.30.559.30">
    <property type="entry name" value="Nonribosomal peptide synthetase, condensation domain"/>
    <property type="match status" value="1"/>
</dbReference>
<dbReference type="InterPro" id="IPR020806">
    <property type="entry name" value="PKS_PP-bd"/>
</dbReference>
<dbReference type="EC" id="1.2.1.95" evidence="5"/>
<dbReference type="SUPFAM" id="SSF52777">
    <property type="entry name" value="CoA-dependent acyltransferases"/>
    <property type="match status" value="1"/>
</dbReference>
<dbReference type="Gene3D" id="3.40.50.12780">
    <property type="entry name" value="N-terminal domain of ligase-like"/>
    <property type="match status" value="1"/>
</dbReference>
<gene>
    <name evidence="20" type="primary">lys2</name>
    <name evidence="20" type="ORF">HETIRDRAFT_66316</name>
</gene>
<evidence type="ECO:0000256" key="14">
    <source>
        <dbReference type="ARBA" id="ARBA00032195"/>
    </source>
</evidence>
<dbReference type="Gene3D" id="3.30.300.30">
    <property type="match status" value="1"/>
</dbReference>
<keyword evidence="21" id="KW-1185">Reference proteome</keyword>
<dbReference type="Gene3D" id="3.40.50.720">
    <property type="entry name" value="NAD(P)-binding Rossmann-like Domain"/>
    <property type="match status" value="1"/>
</dbReference>
<dbReference type="NCBIfam" id="TIGR01746">
    <property type="entry name" value="Thioester-redct"/>
    <property type="match status" value="1"/>
</dbReference>
<dbReference type="InterPro" id="IPR010071">
    <property type="entry name" value="AA_adenyl_dom"/>
</dbReference>
<dbReference type="InterPro" id="IPR014397">
    <property type="entry name" value="Lys2"/>
</dbReference>
<dbReference type="InterPro" id="IPR020845">
    <property type="entry name" value="AMP-binding_CS"/>
</dbReference>
<accession>W4JQK8</accession>
<dbReference type="InterPro" id="IPR036736">
    <property type="entry name" value="ACP-like_sf"/>
</dbReference>
<evidence type="ECO:0000313" key="20">
    <source>
        <dbReference type="EMBL" id="ETW75842.1"/>
    </source>
</evidence>
<dbReference type="InterPro" id="IPR045851">
    <property type="entry name" value="AMP-bd_C_sf"/>
</dbReference>
<dbReference type="SMART" id="SM00823">
    <property type="entry name" value="PKS_PP"/>
    <property type="match status" value="1"/>
</dbReference>
<evidence type="ECO:0000256" key="17">
    <source>
        <dbReference type="ARBA" id="ARBA00049537"/>
    </source>
</evidence>
<evidence type="ECO:0000256" key="3">
    <source>
        <dbReference type="ARBA" id="ARBA00004827"/>
    </source>
</evidence>
<evidence type="ECO:0000256" key="16">
    <source>
        <dbReference type="ARBA" id="ARBA00048414"/>
    </source>
</evidence>
<evidence type="ECO:0000256" key="10">
    <source>
        <dbReference type="ARBA" id="ARBA00022857"/>
    </source>
</evidence>
<dbReference type="Pfam" id="PF07993">
    <property type="entry name" value="NAD_binding_4"/>
    <property type="match status" value="1"/>
</dbReference>
<dbReference type="Gene3D" id="1.10.1200.10">
    <property type="entry name" value="ACP-like"/>
    <property type="match status" value="1"/>
</dbReference>
<dbReference type="Pfam" id="PF00550">
    <property type="entry name" value="PP-binding"/>
    <property type="match status" value="1"/>
</dbReference>
<evidence type="ECO:0000256" key="2">
    <source>
        <dbReference type="ARBA" id="ARBA00003499"/>
    </source>
</evidence>
<dbReference type="UniPathway" id="UPA00033">
    <property type="reaction ID" value="UER00032"/>
</dbReference>
<dbReference type="FunCoup" id="W4JQK8">
    <property type="interactions" value="93"/>
</dbReference>
<evidence type="ECO:0000256" key="5">
    <source>
        <dbReference type="ARBA" id="ARBA00012913"/>
    </source>
</evidence>
<dbReference type="eggNOG" id="KOG1178">
    <property type="taxonomic scope" value="Eukaryota"/>
</dbReference>
<keyword evidence="11" id="KW-0560">Oxidoreductase</keyword>
<dbReference type="Pfam" id="PF00668">
    <property type="entry name" value="Condensation"/>
    <property type="match status" value="1"/>
</dbReference>
<dbReference type="InterPro" id="IPR042099">
    <property type="entry name" value="ANL_N_sf"/>
</dbReference>
<dbReference type="GeneID" id="20678771"/>
<dbReference type="SUPFAM" id="SSF56801">
    <property type="entry name" value="Acetyl-CoA synthetase-like"/>
    <property type="match status" value="1"/>
</dbReference>
<comment type="cofactor">
    <cofactor evidence="1">
        <name>pantetheine 4'-phosphate</name>
        <dbReference type="ChEBI" id="CHEBI:47942"/>
    </cofactor>
</comment>